<dbReference type="InterPro" id="IPR004089">
    <property type="entry name" value="MCPsignal_dom"/>
</dbReference>
<dbReference type="SMART" id="SM00304">
    <property type="entry name" value="HAMP"/>
    <property type="match status" value="1"/>
</dbReference>
<feature type="domain" description="Methyl-accepting transducer" evidence="4">
    <location>
        <begin position="463"/>
        <end position="695"/>
    </location>
</feature>
<dbReference type="PANTHER" id="PTHR32089">
    <property type="entry name" value="METHYL-ACCEPTING CHEMOTAXIS PROTEIN MCPB"/>
    <property type="match status" value="1"/>
</dbReference>
<dbReference type="PANTHER" id="PTHR32089:SF112">
    <property type="entry name" value="LYSOZYME-LIKE PROTEIN-RELATED"/>
    <property type="match status" value="1"/>
</dbReference>
<accession>A0A2A4Z4F7</accession>
<dbReference type="PROSITE" id="PS50885">
    <property type="entry name" value="HAMP"/>
    <property type="match status" value="1"/>
</dbReference>
<evidence type="ECO:0008006" key="7">
    <source>
        <dbReference type="Google" id="ProtNLM"/>
    </source>
</evidence>
<reference evidence="6" key="2">
    <citation type="journal article" date="2018" name="ISME J.">
        <title>A dynamic microbial community with high functional redundancy inhabits the cold, oxic subseafloor aquifer.</title>
        <authorList>
            <person name="Tully B.J."/>
            <person name="Wheat C.G."/>
            <person name="Glazer B.T."/>
            <person name="Huber J.A."/>
        </authorList>
    </citation>
    <scope>NUCLEOTIDE SEQUENCE</scope>
    <source>
        <strain evidence="6">NORP83</strain>
    </source>
</reference>
<evidence type="ECO:0000256" key="2">
    <source>
        <dbReference type="ARBA" id="ARBA00029447"/>
    </source>
</evidence>
<dbReference type="SUPFAM" id="SSF58104">
    <property type="entry name" value="Methyl-accepting chemotaxis protein (MCP) signaling domain"/>
    <property type="match status" value="1"/>
</dbReference>
<gene>
    <name evidence="6" type="ORF">COB13_06650</name>
</gene>
<sequence length="725" mass="80139">MRMVNLNIFSKNMKLKYKLPILFVLAAIVAATSAGYLGYAEVSNQVNHAVKDRFTSVLSGQKKLLNTFFANVEQDIVIKSSARETLKALYDFDDAWQTIDGDVKKKLQKAYILDNPYPTGQKEKFERAFGSTAYHEAHQKHHYHFREFLKIRGYYDIFIFNMDGDLIYSVYKEYDYATNFLNGEYKDTGLGKVYRKALKSNDKSQFYFQDFEHYAPSNGAAASFVAKTIYAAGISNRKVGVIAFQMPTDIIESIMDSGDNLGETGATLLTGADQTLRTHPKNLVDSEILATRIEARIIKQDLPIGKATIEFDQDYLGVNAVMAAAPFKFHGLDWTLLAMQATDEVEIPLSQARNYMLIATLVLTTLIALLGAMAARAVTRPISNLTHTMLRIAEGDLSVEITDNDRKDEVGEMSQTVEVFKENAMKRVQMEAEQARQRDDMVNKAKQQRVSFAEEFQKNIMGFIENVGHSCENMNLTSSNLIEGAQQNRAESKDTQSASQKASMNVQTVATAAEQLSSSILEIASQVNQSHEIVEEAMQGASQTSEKVKELTEAADAIGSVVSIIQSIAEQTNLLALNATIEAARAGDAGKGFAVVASEVKALASQTSKATDEIRRHIEQIQSSTKDTVVEINAITNIMDKVNAITSIVVSAVEEQGSATQLITQNIREASAETLLVSQNIESVSERAIEANKLALEMNEAATDMDDKTHKLHAEVDIFIQKILA</sequence>
<protein>
    <recommendedName>
        <fullName evidence="7">Methyl-accepting chemotaxis protein</fullName>
    </recommendedName>
</protein>
<dbReference type="PRINTS" id="PR00260">
    <property type="entry name" value="CHEMTRNSDUCR"/>
</dbReference>
<dbReference type="InterPro" id="IPR004090">
    <property type="entry name" value="Chemotax_Me-accpt_rcpt"/>
</dbReference>
<dbReference type="PROSITE" id="PS50111">
    <property type="entry name" value="CHEMOTAXIS_TRANSDUC_2"/>
    <property type="match status" value="1"/>
</dbReference>
<dbReference type="Gene3D" id="1.10.287.950">
    <property type="entry name" value="Methyl-accepting chemotaxis protein"/>
    <property type="match status" value="1"/>
</dbReference>
<reference key="1">
    <citation type="submission" date="2017-08" db="EMBL/GenBank/DDBJ databases">
        <title>A dynamic microbial community with high functional redundancy inhabits the cold, oxic subseafloor aquifer.</title>
        <authorList>
            <person name="Tully B.J."/>
            <person name="Wheat C.G."/>
            <person name="Glazer B.T."/>
            <person name="Huber J.A."/>
        </authorList>
    </citation>
    <scope>NUCLEOTIDE SEQUENCE [LARGE SCALE GENOMIC DNA]</scope>
</reference>
<organism evidence="6">
    <name type="scientific">OCS116 cluster bacterium</name>
    <dbReference type="NCBI Taxonomy" id="2030921"/>
    <lineage>
        <taxon>Bacteria</taxon>
        <taxon>Pseudomonadati</taxon>
        <taxon>Pseudomonadota</taxon>
        <taxon>Alphaproteobacteria</taxon>
        <taxon>OCS116 cluster</taxon>
    </lineage>
</organism>
<dbReference type="GO" id="GO:0007165">
    <property type="term" value="P:signal transduction"/>
    <property type="evidence" value="ECO:0007669"/>
    <property type="project" value="UniProtKB-KW"/>
</dbReference>
<keyword evidence="1 3" id="KW-0807">Transducer</keyword>
<feature type="domain" description="HAMP" evidence="5">
    <location>
        <begin position="376"/>
        <end position="429"/>
    </location>
</feature>
<comment type="similarity">
    <text evidence="2">Belongs to the methyl-accepting chemotaxis (MCP) protein family.</text>
</comment>
<comment type="caution">
    <text evidence="6">The sequence shown here is derived from an EMBL/GenBank/DDBJ whole genome shotgun (WGS) entry which is preliminary data.</text>
</comment>
<dbReference type="Pfam" id="PF00672">
    <property type="entry name" value="HAMP"/>
    <property type="match status" value="1"/>
</dbReference>
<dbReference type="GO" id="GO:0016020">
    <property type="term" value="C:membrane"/>
    <property type="evidence" value="ECO:0007669"/>
    <property type="project" value="InterPro"/>
</dbReference>
<dbReference type="CDD" id="cd06225">
    <property type="entry name" value="HAMP"/>
    <property type="match status" value="1"/>
</dbReference>
<dbReference type="EMBL" id="NVUS01000006">
    <property type="protein sequence ID" value="PCJ01852.1"/>
    <property type="molecule type" value="Genomic_DNA"/>
</dbReference>
<evidence type="ECO:0000313" key="6">
    <source>
        <dbReference type="EMBL" id="PCJ01852.1"/>
    </source>
</evidence>
<dbReference type="InterPro" id="IPR003660">
    <property type="entry name" value="HAMP_dom"/>
</dbReference>
<dbReference type="Gene3D" id="1.10.8.500">
    <property type="entry name" value="HAMP domain in histidine kinase"/>
    <property type="match status" value="1"/>
</dbReference>
<name>A0A2A4Z4F7_9PROT</name>
<evidence type="ECO:0000256" key="3">
    <source>
        <dbReference type="PROSITE-ProRule" id="PRU00284"/>
    </source>
</evidence>
<dbReference type="AlphaFoldDB" id="A0A2A4Z4F7"/>
<dbReference type="Pfam" id="PF00015">
    <property type="entry name" value="MCPsignal"/>
    <property type="match status" value="1"/>
</dbReference>
<dbReference type="GO" id="GO:0006935">
    <property type="term" value="P:chemotaxis"/>
    <property type="evidence" value="ECO:0007669"/>
    <property type="project" value="InterPro"/>
</dbReference>
<evidence type="ECO:0000259" key="5">
    <source>
        <dbReference type="PROSITE" id="PS50885"/>
    </source>
</evidence>
<evidence type="ECO:0000256" key="1">
    <source>
        <dbReference type="ARBA" id="ARBA00023224"/>
    </source>
</evidence>
<dbReference type="GO" id="GO:0004888">
    <property type="term" value="F:transmembrane signaling receptor activity"/>
    <property type="evidence" value="ECO:0007669"/>
    <property type="project" value="InterPro"/>
</dbReference>
<proteinExistence type="inferred from homology"/>
<dbReference type="SMART" id="SM00283">
    <property type="entry name" value="MA"/>
    <property type="match status" value="1"/>
</dbReference>
<evidence type="ECO:0000259" key="4">
    <source>
        <dbReference type="PROSITE" id="PS50111"/>
    </source>
</evidence>
<dbReference type="Gene3D" id="3.30.450.20">
    <property type="entry name" value="PAS domain"/>
    <property type="match status" value="1"/>
</dbReference>